<dbReference type="KEGG" id="bko:CKF48_09305"/>
<sequence length="250" mass="28179">MKFFYVFHAKRLKQMTLILVAAFFTAMFMFMETTIHLPVFSTKDAPKALYKGEKGVALTFNIGWGDEKAEPILDLLKKEKVTSATFFLSGSWAESHPDIVERIAKSGYEIGILGYNYEDYTELEEDKIRQDLARAQTAFAKLNIKDIKYVRPPTGHFDKKTLAAAKQLGYTVVHWSLDSKDWTNPGTDKIIQKVLEAENGEIVLMHASDSVKQTSKALPSIINGFKKEQLELVTISEMMANANATAEEIN</sequence>
<dbReference type="InterPro" id="IPR002509">
    <property type="entry name" value="NODB_dom"/>
</dbReference>
<dbReference type="InterPro" id="IPR011330">
    <property type="entry name" value="Glyco_hydro/deAcase_b/a-brl"/>
</dbReference>
<proteinExistence type="predicted"/>
<evidence type="ECO:0000259" key="2">
    <source>
        <dbReference type="PROSITE" id="PS51677"/>
    </source>
</evidence>
<protein>
    <submittedName>
        <fullName evidence="3">Polysaccharide deacetylase family sporulation protein PdaB</fullName>
    </submittedName>
</protein>
<keyword evidence="4" id="KW-1185">Reference proteome</keyword>
<dbReference type="OrthoDB" id="9806342at2"/>
<dbReference type="PANTHER" id="PTHR10587">
    <property type="entry name" value="GLYCOSYL TRANSFERASE-RELATED"/>
    <property type="match status" value="1"/>
</dbReference>
<keyword evidence="1" id="KW-1133">Transmembrane helix</keyword>
<evidence type="ECO:0000256" key="1">
    <source>
        <dbReference type="SAM" id="Phobius"/>
    </source>
</evidence>
<dbReference type="EMBL" id="CP022983">
    <property type="protein sequence ID" value="ASV67502.1"/>
    <property type="molecule type" value="Genomic_DNA"/>
</dbReference>
<dbReference type="Gene3D" id="3.20.20.370">
    <property type="entry name" value="Glycoside hydrolase/deacetylase"/>
    <property type="match status" value="1"/>
</dbReference>
<dbReference type="Proteomes" id="UP000215137">
    <property type="component" value="Chromosome"/>
</dbReference>
<feature type="domain" description="NodB homology" evidence="2">
    <location>
        <begin position="54"/>
        <end position="233"/>
    </location>
</feature>
<dbReference type="InterPro" id="IPR050248">
    <property type="entry name" value="Polysacc_deacetylase_ArnD"/>
</dbReference>
<dbReference type="GO" id="GO:0016810">
    <property type="term" value="F:hydrolase activity, acting on carbon-nitrogen (but not peptide) bonds"/>
    <property type="evidence" value="ECO:0007669"/>
    <property type="project" value="InterPro"/>
</dbReference>
<dbReference type="NCBIfam" id="TIGR02764">
    <property type="entry name" value="spore_ybaN_pdaB"/>
    <property type="match status" value="1"/>
</dbReference>
<dbReference type="RefSeq" id="WP_095371076.1">
    <property type="nucleotide sequence ID" value="NZ_CP022983.1"/>
</dbReference>
<accession>A0A248THA9</accession>
<dbReference type="AlphaFoldDB" id="A0A248THA9"/>
<dbReference type="SUPFAM" id="SSF88713">
    <property type="entry name" value="Glycoside hydrolase/deacetylase"/>
    <property type="match status" value="1"/>
</dbReference>
<keyword evidence="1" id="KW-0472">Membrane</keyword>
<reference evidence="3 4" key="1">
    <citation type="submission" date="2017-08" db="EMBL/GenBank/DDBJ databases">
        <title>Complete Genome Sequence of Bacillus kochii Oregon-R-modENCODE STRAIN BDGP4, isolated from Drosophila melanogaster gut.</title>
        <authorList>
            <person name="Wan K.H."/>
            <person name="Yu C."/>
            <person name="Park S."/>
            <person name="Hammonds A.S."/>
            <person name="Booth B.W."/>
            <person name="Celniker S.E."/>
        </authorList>
    </citation>
    <scope>NUCLEOTIDE SEQUENCE [LARGE SCALE GENOMIC DNA]</scope>
    <source>
        <strain evidence="3 4">BDGP4</strain>
    </source>
</reference>
<name>A0A248THA9_9BACI</name>
<keyword evidence="1" id="KW-0812">Transmembrane</keyword>
<dbReference type="PANTHER" id="PTHR10587:SF128">
    <property type="entry name" value="POLYSACCHARIDE DEACETYLASE PDAB-RELATED"/>
    <property type="match status" value="1"/>
</dbReference>
<dbReference type="InterPro" id="IPR014132">
    <property type="entry name" value="PdaB-like"/>
</dbReference>
<evidence type="ECO:0000313" key="4">
    <source>
        <dbReference type="Proteomes" id="UP000215137"/>
    </source>
</evidence>
<dbReference type="Pfam" id="PF01522">
    <property type="entry name" value="Polysacc_deac_1"/>
    <property type="match status" value="1"/>
</dbReference>
<gene>
    <name evidence="3" type="primary">pdaB</name>
    <name evidence="3" type="ORF">CKF48_09305</name>
</gene>
<feature type="transmembrane region" description="Helical" evidence="1">
    <location>
        <begin position="12"/>
        <end position="31"/>
    </location>
</feature>
<dbReference type="GO" id="GO:0005975">
    <property type="term" value="P:carbohydrate metabolic process"/>
    <property type="evidence" value="ECO:0007669"/>
    <property type="project" value="InterPro"/>
</dbReference>
<evidence type="ECO:0000313" key="3">
    <source>
        <dbReference type="EMBL" id="ASV67502.1"/>
    </source>
</evidence>
<organism evidence="3 4">
    <name type="scientific">Cytobacillus kochii</name>
    <dbReference type="NCBI Taxonomy" id="859143"/>
    <lineage>
        <taxon>Bacteria</taxon>
        <taxon>Bacillati</taxon>
        <taxon>Bacillota</taxon>
        <taxon>Bacilli</taxon>
        <taxon>Bacillales</taxon>
        <taxon>Bacillaceae</taxon>
        <taxon>Cytobacillus</taxon>
    </lineage>
</organism>
<dbReference type="PROSITE" id="PS51677">
    <property type="entry name" value="NODB"/>
    <property type="match status" value="1"/>
</dbReference>
<dbReference type="GO" id="GO:0016020">
    <property type="term" value="C:membrane"/>
    <property type="evidence" value="ECO:0007669"/>
    <property type="project" value="TreeGrafter"/>
</dbReference>